<organism evidence="1 2">
    <name type="scientific">Ambrosiozyma monospora</name>
    <name type="common">Yeast</name>
    <name type="synonym">Endomycopsis monosporus</name>
    <dbReference type="NCBI Taxonomy" id="43982"/>
    <lineage>
        <taxon>Eukaryota</taxon>
        <taxon>Fungi</taxon>
        <taxon>Dikarya</taxon>
        <taxon>Ascomycota</taxon>
        <taxon>Saccharomycotina</taxon>
        <taxon>Pichiomycetes</taxon>
        <taxon>Pichiales</taxon>
        <taxon>Pichiaceae</taxon>
        <taxon>Ambrosiozyma</taxon>
    </lineage>
</organism>
<protein>
    <submittedName>
        <fullName evidence="1">Unnamed protein product</fullName>
    </submittedName>
</protein>
<proteinExistence type="predicted"/>
<name>A0ACB5UD63_AMBMO</name>
<evidence type="ECO:0000313" key="1">
    <source>
        <dbReference type="EMBL" id="GMF08174.1"/>
    </source>
</evidence>
<keyword evidence="2" id="KW-1185">Reference proteome</keyword>
<accession>A0ACB5UD63</accession>
<reference evidence="1" key="1">
    <citation type="submission" date="2023-04" db="EMBL/GenBank/DDBJ databases">
        <title>Ambrosiozyma monospora NBRC 10751.</title>
        <authorList>
            <person name="Ichikawa N."/>
            <person name="Sato H."/>
            <person name="Tonouchi N."/>
        </authorList>
    </citation>
    <scope>NUCLEOTIDE SEQUENCE</scope>
    <source>
        <strain evidence="1">NBRC 10751</strain>
    </source>
</reference>
<sequence>MMLMKFAESFKELTKFEMYLKIEGLNLSNLLMIIGTPLNNNHKSLRDVRLNIARPSENLIGNLLPSLPEIEHVFPKMKYLNECSCEVCTEILKEANSKKEKNNDGNNDVDIESIKVSTLMIMGHELDQLQANTFNDRPFCASMFPYRRFVKTGLSRKGNG</sequence>
<dbReference type="EMBL" id="BSXS01016747">
    <property type="protein sequence ID" value="GMF08174.1"/>
    <property type="molecule type" value="Genomic_DNA"/>
</dbReference>
<evidence type="ECO:0000313" key="2">
    <source>
        <dbReference type="Proteomes" id="UP001165064"/>
    </source>
</evidence>
<comment type="caution">
    <text evidence="1">The sequence shown here is derived from an EMBL/GenBank/DDBJ whole genome shotgun (WGS) entry which is preliminary data.</text>
</comment>
<dbReference type="Proteomes" id="UP001165064">
    <property type="component" value="Unassembled WGS sequence"/>
</dbReference>
<gene>
    <name evidence="1" type="ORF">Amon02_001318000</name>
</gene>